<organism evidence="1">
    <name type="scientific">marine sediment metagenome</name>
    <dbReference type="NCBI Taxonomy" id="412755"/>
    <lineage>
        <taxon>unclassified sequences</taxon>
        <taxon>metagenomes</taxon>
        <taxon>ecological metagenomes</taxon>
    </lineage>
</organism>
<evidence type="ECO:0000313" key="1">
    <source>
        <dbReference type="EMBL" id="GAF82961.1"/>
    </source>
</evidence>
<protein>
    <recommendedName>
        <fullName evidence="2">PpiC domain-containing protein</fullName>
    </recommendedName>
</protein>
<dbReference type="AlphaFoldDB" id="X0T6N9"/>
<comment type="caution">
    <text evidence="1">The sequence shown here is derived from an EMBL/GenBank/DDBJ whole genome shotgun (WGS) entry which is preliminary data.</text>
</comment>
<name>X0T6N9_9ZZZZ</name>
<dbReference type="EMBL" id="BARS01003450">
    <property type="protein sequence ID" value="GAF82961.1"/>
    <property type="molecule type" value="Genomic_DNA"/>
</dbReference>
<accession>X0T6N9</accession>
<dbReference type="Gene3D" id="3.10.50.40">
    <property type="match status" value="1"/>
</dbReference>
<evidence type="ECO:0008006" key="2">
    <source>
        <dbReference type="Google" id="ProtNLM"/>
    </source>
</evidence>
<dbReference type="InterPro" id="IPR046357">
    <property type="entry name" value="PPIase_dom_sf"/>
</dbReference>
<sequence>TRAGEDFAGIVRETSVATQGKAAQEWPPSLYAPLEGIGPQELRDALREAESGDMIGPVERVDGFDVVQLIDRRARGAAPLDAVRQGVRQSLLFHKAGQAYSRFLADLRESYQANIFPENLPEDMPF</sequence>
<reference evidence="1" key="1">
    <citation type="journal article" date="2014" name="Front. Microbiol.">
        <title>High frequency of phylogenetically diverse reductive dehalogenase-homologous genes in deep subseafloor sedimentary metagenomes.</title>
        <authorList>
            <person name="Kawai M."/>
            <person name="Futagami T."/>
            <person name="Toyoda A."/>
            <person name="Takaki Y."/>
            <person name="Nishi S."/>
            <person name="Hori S."/>
            <person name="Arai W."/>
            <person name="Tsubouchi T."/>
            <person name="Morono Y."/>
            <person name="Uchiyama I."/>
            <person name="Ito T."/>
            <person name="Fujiyama A."/>
            <person name="Inagaki F."/>
            <person name="Takami H."/>
        </authorList>
    </citation>
    <scope>NUCLEOTIDE SEQUENCE</scope>
    <source>
        <strain evidence="1">Expedition CK06-06</strain>
    </source>
</reference>
<feature type="non-terminal residue" evidence="1">
    <location>
        <position position="1"/>
    </location>
</feature>
<proteinExistence type="predicted"/>
<dbReference type="GO" id="GO:0003755">
    <property type="term" value="F:peptidyl-prolyl cis-trans isomerase activity"/>
    <property type="evidence" value="ECO:0007669"/>
    <property type="project" value="InterPro"/>
</dbReference>
<gene>
    <name evidence="1" type="ORF">S01H1_06683</name>
</gene>